<accession>A0AAJ0CHM1</accession>
<keyword evidence="4" id="KW-1185">Reference proteome</keyword>
<proteinExistence type="predicted"/>
<evidence type="ECO:0000313" key="3">
    <source>
        <dbReference type="EMBL" id="KAK2592008.1"/>
    </source>
</evidence>
<organism evidence="3 4">
    <name type="scientific">Conoideocrella luteorostrata</name>
    <dbReference type="NCBI Taxonomy" id="1105319"/>
    <lineage>
        <taxon>Eukaryota</taxon>
        <taxon>Fungi</taxon>
        <taxon>Dikarya</taxon>
        <taxon>Ascomycota</taxon>
        <taxon>Pezizomycotina</taxon>
        <taxon>Sordariomycetes</taxon>
        <taxon>Hypocreomycetidae</taxon>
        <taxon>Hypocreales</taxon>
        <taxon>Clavicipitaceae</taxon>
        <taxon>Conoideocrella</taxon>
    </lineage>
</organism>
<dbReference type="PANTHER" id="PTHR37534">
    <property type="entry name" value="TRANSCRIPTIONAL ACTIVATOR PROTEIN UGA3"/>
    <property type="match status" value="1"/>
</dbReference>
<dbReference type="GO" id="GO:0000976">
    <property type="term" value="F:transcription cis-regulatory region binding"/>
    <property type="evidence" value="ECO:0007669"/>
    <property type="project" value="TreeGrafter"/>
</dbReference>
<evidence type="ECO:0000313" key="4">
    <source>
        <dbReference type="Proteomes" id="UP001251528"/>
    </source>
</evidence>
<protein>
    <recommendedName>
        <fullName evidence="5">Transcription factor domain-containing protein</fullName>
    </recommendedName>
</protein>
<dbReference type="AlphaFoldDB" id="A0AAJ0CHM1"/>
<reference evidence="3" key="1">
    <citation type="submission" date="2023-06" db="EMBL/GenBank/DDBJ databases">
        <title>Conoideocrella luteorostrata (Hypocreales: Clavicipitaceae), a potential biocontrol fungus for elongate hemlock scale in United States Christmas tree production areas.</title>
        <authorList>
            <person name="Barrett H."/>
            <person name="Lovett B."/>
            <person name="Macias A.M."/>
            <person name="Stajich J.E."/>
            <person name="Kasson M.T."/>
        </authorList>
    </citation>
    <scope>NUCLEOTIDE SEQUENCE</scope>
    <source>
        <strain evidence="3">ARSEF 14590</strain>
    </source>
</reference>
<evidence type="ECO:0000256" key="2">
    <source>
        <dbReference type="ARBA" id="ARBA00023242"/>
    </source>
</evidence>
<dbReference type="EMBL" id="JASWJB010000294">
    <property type="protein sequence ID" value="KAK2592008.1"/>
    <property type="molecule type" value="Genomic_DNA"/>
</dbReference>
<gene>
    <name evidence="3" type="ORF">QQS21_010279</name>
</gene>
<comment type="subcellular location">
    <subcellularLocation>
        <location evidence="1">Nucleus</location>
    </subcellularLocation>
</comment>
<dbReference type="Proteomes" id="UP001251528">
    <property type="component" value="Unassembled WGS sequence"/>
</dbReference>
<dbReference type="InterPro" id="IPR021858">
    <property type="entry name" value="Fun_TF"/>
</dbReference>
<dbReference type="GO" id="GO:0003700">
    <property type="term" value="F:DNA-binding transcription factor activity"/>
    <property type="evidence" value="ECO:0007669"/>
    <property type="project" value="TreeGrafter"/>
</dbReference>
<name>A0AAJ0CHM1_9HYPO</name>
<evidence type="ECO:0008006" key="5">
    <source>
        <dbReference type="Google" id="ProtNLM"/>
    </source>
</evidence>
<dbReference type="GO" id="GO:0005634">
    <property type="term" value="C:nucleus"/>
    <property type="evidence" value="ECO:0007669"/>
    <property type="project" value="UniProtKB-SubCell"/>
</dbReference>
<keyword evidence="2" id="KW-0539">Nucleus</keyword>
<comment type="caution">
    <text evidence="3">The sequence shown here is derived from an EMBL/GenBank/DDBJ whole genome shotgun (WGS) entry which is preliminary data.</text>
</comment>
<evidence type="ECO:0000256" key="1">
    <source>
        <dbReference type="ARBA" id="ARBA00004123"/>
    </source>
</evidence>
<dbReference type="PANTHER" id="PTHR37534:SF11">
    <property type="entry name" value="ZN(II)2CYS6 TRANSCRIPTION FACTOR (EUROFUNG)"/>
    <property type="match status" value="1"/>
</dbReference>
<sequence length="601" mass="67038">MNGGVLRSAPSNGLCGCLDVVSHTWSPSAIPLARDFNICLYGNNEYGREDGGQMFNVTNPKHFQIDGFTPSIWQTPVHWPTVLIEHWFRYICPLWSAYDSEVSYIRQLSWSSWSTSGALFNTMQAMSAACLIVDTECPHNVLSLLRLQALAAINEEVDRVRRSKFPPRITSELVYAVFMLGNILPRTPSYPSETTWLDLAHELLLIWKAELSGLDVLLYAYFCQALTYWEMLLASTGRGSVPCQLAKKRRSYNGQLHQALCLAACDSDLLAANRNDSSKPEENLLGTRPNSWCGISSEVIDVFGQALALCHSACQKNKQKRVLTTRAAGEMFFDISLAQLLQKELLAMDFANLLSVEEMHGFPIDTRDNNSPTSHLFLTAKAYRLAALLQLHLAFSDLSLKTDDDFFDDDLSTATAEKKPSRANFLLWQALCLVDILEQIPALSGSKSIHLMLYLSAAVGLKFGTVHTGGQKTRSANLDRSSQYGAEPRLDSSNVEVNLFLGDRSTLVELPATPSNTSDSKGVAVIPFPLSKLVVTSARSRVLMRLGSLRNTLPHRRIDSTLEFVQRIWKVYDDEDDTSACRDLIYWLDVMAEAGMNITLW</sequence>
<dbReference type="GO" id="GO:0045944">
    <property type="term" value="P:positive regulation of transcription by RNA polymerase II"/>
    <property type="evidence" value="ECO:0007669"/>
    <property type="project" value="TreeGrafter"/>
</dbReference>
<dbReference type="Pfam" id="PF11951">
    <property type="entry name" value="Fungal_trans_2"/>
    <property type="match status" value="1"/>
</dbReference>